<reference evidence="1 2" key="1">
    <citation type="journal article" date="2016" name="J. Zhejiang Univ. Sci. B">
        <title>Antibiotic resistance mechanisms of Myroides sp.</title>
        <authorList>
            <person name="Hu S."/>
            <person name="Yuan S."/>
            <person name="Qu H."/>
            <person name="Jiang T."/>
            <person name="Zhou Y."/>
            <person name="Wang M."/>
            <person name="Ming D."/>
        </authorList>
    </citation>
    <scope>NUCLEOTIDE SEQUENCE [LARGE SCALE GENOMIC DNA]</scope>
    <source>
        <strain evidence="1 2">PR63039</strain>
    </source>
</reference>
<protein>
    <submittedName>
        <fullName evidence="1">Uncharacterized protein</fullName>
    </submittedName>
</protein>
<dbReference type="eggNOG" id="ENOG502Z913">
    <property type="taxonomic scope" value="Bacteria"/>
</dbReference>
<dbReference type="Proteomes" id="UP000069030">
    <property type="component" value="Chromosome"/>
</dbReference>
<evidence type="ECO:0000313" key="2">
    <source>
        <dbReference type="Proteomes" id="UP000069030"/>
    </source>
</evidence>
<sequence length="364" mass="40711">MNQYIKAFLLLTPLIFSSCIKDEELDTNADILEAYIPSEYLKTDPIITNTSVEFRVKANVDLEKQTPFFIISPNATMDPPNGTTRDFRNSQEVIVTAQDQSWKKKYIVSFTSDELSTLYTFNNAELTNKNRYYRFYEIGSNGDKIYDWDSGNEGYSTVAGNTPPEGYPTTIAPGRRGGLSVKMQTVYTSKTGQIAGNPIAAGNLFLGTFKLNPLFPIKSTKFGLPYTGELPSSLRGSFKYTAGKIVTDSNYNEIPGAKDTFDIYAILFETQKKNNFLAGDHAFKDPRNVAIARIEAKDRIETNLWTEFNVPFVLVPGKTYDPQKDYILAIVMTSSIDGADFKGAVGSTLLVDEIELVYEKDNKE</sequence>
<dbReference type="Pfam" id="PF13201">
    <property type="entry name" value="PCMD"/>
    <property type="match status" value="1"/>
</dbReference>
<dbReference type="PROSITE" id="PS51257">
    <property type="entry name" value="PROKAR_LIPOPROTEIN"/>
    <property type="match status" value="1"/>
</dbReference>
<dbReference type="InterPro" id="IPR025112">
    <property type="entry name" value="PCMD"/>
</dbReference>
<dbReference type="KEGG" id="mod:AS202_06035"/>
<organism evidence="1 2">
    <name type="scientific">Myroides odoratimimus</name>
    <dbReference type="NCBI Taxonomy" id="76832"/>
    <lineage>
        <taxon>Bacteria</taxon>
        <taxon>Pseudomonadati</taxon>
        <taxon>Bacteroidota</taxon>
        <taxon>Flavobacteriia</taxon>
        <taxon>Flavobacteriales</taxon>
        <taxon>Flavobacteriaceae</taxon>
        <taxon>Myroides</taxon>
    </lineage>
</organism>
<dbReference type="EMBL" id="CP013690">
    <property type="protein sequence ID" value="ALU25720.1"/>
    <property type="molecule type" value="Genomic_DNA"/>
</dbReference>
<dbReference type="AlphaFoldDB" id="A0A0S7E6S6"/>
<gene>
    <name evidence="1" type="ORF">AS202_06035</name>
</gene>
<proteinExistence type="predicted"/>
<evidence type="ECO:0000313" key="1">
    <source>
        <dbReference type="EMBL" id="ALU25720.1"/>
    </source>
</evidence>
<dbReference type="Gene3D" id="2.60.40.2340">
    <property type="match status" value="1"/>
</dbReference>
<accession>A0A0S7E6S6</accession>
<dbReference type="Gene3D" id="2.60.120.890">
    <property type="entry name" value="BT2081, beta-jelly-roll domain"/>
    <property type="match status" value="1"/>
</dbReference>
<name>A0A0S7E6S6_9FLAO</name>
<dbReference type="RefSeq" id="WP_006257815.1">
    <property type="nucleotide sequence ID" value="NZ_BCMQ01000002.1"/>
</dbReference>
<dbReference type="InterPro" id="IPR038653">
    <property type="entry name" value="Put_CMD_sf"/>
</dbReference>